<proteinExistence type="predicted"/>
<sequence>MPRLDRAHLTALLAAALALVVVHALGRFAFTPLLPLLLDDGLFDLAQGAQLATWNYLGYLLGALLALFMANPRGLRLGLPAALLVNAGLTLAQVFTHDVDLLAALRLANGVSNGVVFVLAPALVLEWLALRQATALSGLVYLGLGGGMLLCGLLVAITSWQGPMRWLPIALCALPLALFCAPMLRRLARDLPDKPPATARSALFGSHNLALLMAYLGAGLGYILPLTFLPALAREQLPAGHPLLVGNWWWTALACLLSATLWNHAGAWLGDRRALLANYLLQLLGVTMPILLPGPFGVMTCALLVGGTFLGTVLLTQRLARALNPDQGLRLAALLISLYSGSQLLGPWLVQHWTAAGHSLTSSFLIGTTALLWAVLWAWQVSEPRSHAEMEPSHVSHRPAQH</sequence>
<dbReference type="PANTHER" id="PTHR23537:SF1">
    <property type="entry name" value="SUGAR TRANSPORTER"/>
    <property type="match status" value="1"/>
</dbReference>
<keyword evidence="2" id="KW-1185">Reference proteome</keyword>
<evidence type="ECO:0000313" key="2">
    <source>
        <dbReference type="Proteomes" id="UP000199467"/>
    </source>
</evidence>
<dbReference type="Pfam" id="PF06779">
    <property type="entry name" value="MFS_4"/>
    <property type="match status" value="1"/>
</dbReference>
<dbReference type="RefSeq" id="WP_090336055.1">
    <property type="nucleotide sequence ID" value="NZ_FMZQ01000001.1"/>
</dbReference>
<dbReference type="Gene3D" id="1.20.1250.20">
    <property type="entry name" value="MFS general substrate transporter like domains"/>
    <property type="match status" value="1"/>
</dbReference>
<dbReference type="InterPro" id="IPR036259">
    <property type="entry name" value="MFS_trans_sf"/>
</dbReference>
<reference evidence="2" key="1">
    <citation type="submission" date="2016-10" db="EMBL/GenBank/DDBJ databases">
        <authorList>
            <person name="Varghese N."/>
            <person name="Submissions S."/>
        </authorList>
    </citation>
    <scope>NUCLEOTIDE SEQUENCE [LARGE SCALE GENOMIC DNA]</scope>
    <source>
        <strain evidence="2">DSM 26382</strain>
    </source>
</reference>
<name>A0A1G6JQ39_9GAMM</name>
<evidence type="ECO:0000313" key="1">
    <source>
        <dbReference type="EMBL" id="SDC20788.1"/>
    </source>
</evidence>
<dbReference type="GO" id="GO:0005886">
    <property type="term" value="C:plasma membrane"/>
    <property type="evidence" value="ECO:0007669"/>
    <property type="project" value="TreeGrafter"/>
</dbReference>
<dbReference type="Proteomes" id="UP000199467">
    <property type="component" value="Unassembled WGS sequence"/>
</dbReference>
<dbReference type="SUPFAM" id="SSF103473">
    <property type="entry name" value="MFS general substrate transporter"/>
    <property type="match status" value="1"/>
</dbReference>
<dbReference type="PANTHER" id="PTHR23537">
    <property type="match status" value="1"/>
</dbReference>
<dbReference type="EMBL" id="FMZQ01000001">
    <property type="protein sequence ID" value="SDC20788.1"/>
    <property type="molecule type" value="Genomic_DNA"/>
</dbReference>
<organism evidence="1 2">
    <name type="scientific">Ectopseudomonas chengduensis</name>
    <dbReference type="NCBI Taxonomy" id="489632"/>
    <lineage>
        <taxon>Bacteria</taxon>
        <taxon>Pseudomonadati</taxon>
        <taxon>Pseudomonadota</taxon>
        <taxon>Gammaproteobacteria</taxon>
        <taxon>Pseudomonadales</taxon>
        <taxon>Pseudomonadaceae</taxon>
        <taxon>Ectopseudomonas</taxon>
    </lineage>
</organism>
<dbReference type="AlphaFoldDB" id="A0A1G6JQ39"/>
<protein>
    <submittedName>
        <fullName evidence="1">Predicted arabinose efflux permease, MFS family</fullName>
    </submittedName>
</protein>
<dbReference type="InterPro" id="IPR010645">
    <property type="entry name" value="MFS_4"/>
</dbReference>
<gene>
    <name evidence="1" type="ORF">SAMN05216576_101807</name>
</gene>
<accession>A0A1G6JQ39</accession>
<dbReference type="GeneID" id="83639785"/>